<dbReference type="PROSITE" id="PS50042">
    <property type="entry name" value="CNMP_BINDING_3"/>
    <property type="match status" value="1"/>
</dbReference>
<evidence type="ECO:0000313" key="4">
    <source>
        <dbReference type="Proteomes" id="UP001196301"/>
    </source>
</evidence>
<dbReference type="EMBL" id="JAHLOQ010000042">
    <property type="protein sequence ID" value="MBU5337193.1"/>
    <property type="molecule type" value="Genomic_DNA"/>
</dbReference>
<evidence type="ECO:0000313" key="3">
    <source>
        <dbReference type="EMBL" id="MBU5337193.1"/>
    </source>
</evidence>
<dbReference type="PROSITE" id="PS51063">
    <property type="entry name" value="HTH_CRP_2"/>
    <property type="match status" value="1"/>
</dbReference>
<dbReference type="Pfam" id="PF00027">
    <property type="entry name" value="cNMP_binding"/>
    <property type="match status" value="1"/>
</dbReference>
<dbReference type="PANTHER" id="PTHR24567:SF58">
    <property type="entry name" value="CYCLIC AMP-BINDING REGULATORY PROTEIN"/>
    <property type="match status" value="1"/>
</dbReference>
<comment type="caution">
    <text evidence="3">The sequence shown here is derived from an EMBL/GenBank/DDBJ whole genome shotgun (WGS) entry which is preliminary data.</text>
</comment>
<proteinExistence type="predicted"/>
<gene>
    <name evidence="3" type="ORF">KQI20_12140</name>
</gene>
<feature type="domain" description="Cyclic nucleotide-binding" evidence="1">
    <location>
        <begin position="13"/>
        <end position="127"/>
    </location>
</feature>
<evidence type="ECO:0000259" key="1">
    <source>
        <dbReference type="PROSITE" id="PS50042"/>
    </source>
</evidence>
<reference evidence="3 4" key="1">
    <citation type="submission" date="2021-06" db="EMBL/GenBank/DDBJ databases">
        <authorList>
            <person name="Sun Q."/>
            <person name="Li D."/>
        </authorList>
    </citation>
    <scope>NUCLEOTIDE SEQUENCE [LARGE SCALE GENOMIC DNA]</scope>
    <source>
        <strain evidence="3 4">N19</strain>
    </source>
</reference>
<feature type="domain" description="HTH crp-type" evidence="2">
    <location>
        <begin position="141"/>
        <end position="209"/>
    </location>
</feature>
<dbReference type="InterPro" id="IPR012318">
    <property type="entry name" value="HTH_CRP"/>
</dbReference>
<accession>A0ABS6DZB9</accession>
<dbReference type="PANTHER" id="PTHR24567">
    <property type="entry name" value="CRP FAMILY TRANSCRIPTIONAL REGULATORY PROTEIN"/>
    <property type="match status" value="1"/>
</dbReference>
<dbReference type="CDD" id="cd00038">
    <property type="entry name" value="CAP_ED"/>
    <property type="match status" value="1"/>
</dbReference>
<organism evidence="3 4">
    <name type="scientific">Intestinibacter bartlettii</name>
    <dbReference type="NCBI Taxonomy" id="261299"/>
    <lineage>
        <taxon>Bacteria</taxon>
        <taxon>Bacillati</taxon>
        <taxon>Bacillota</taxon>
        <taxon>Clostridia</taxon>
        <taxon>Peptostreptococcales</taxon>
        <taxon>Peptostreptococcaceae</taxon>
        <taxon>Intestinibacter</taxon>
    </lineage>
</organism>
<keyword evidence="4" id="KW-1185">Reference proteome</keyword>
<dbReference type="Proteomes" id="UP001196301">
    <property type="component" value="Unassembled WGS sequence"/>
</dbReference>
<evidence type="ECO:0000259" key="2">
    <source>
        <dbReference type="PROSITE" id="PS51063"/>
    </source>
</evidence>
<dbReference type="SMART" id="SM00100">
    <property type="entry name" value="cNMP"/>
    <property type="match status" value="1"/>
</dbReference>
<dbReference type="InterPro" id="IPR000595">
    <property type="entry name" value="cNMP-bd_dom"/>
</dbReference>
<dbReference type="Pfam" id="PF13545">
    <property type="entry name" value="HTH_Crp_2"/>
    <property type="match status" value="1"/>
</dbReference>
<sequence>MVINMFFTMNKEEILDFFKDTYYQVKSFSQNDIIALEGDECVAIGIVLSGSIDIKRMLSNKVIQMTSFGPGHLFGEVIIFSDVNKYPATVISSSKSEILFISRENFKQFTYTHPDFLEMFLKDLSNKILTLNKSIERLSYNSIRQKISNYILDEYNKQDSHLININMTKQKLAETLGIPRPSLSRELINMKDIGIIDYYKDTIKILDLDQLLKVLDE</sequence>
<name>A0ABS6DZB9_9FIRM</name>
<protein>
    <submittedName>
        <fullName evidence="3">Crp/Fnr family transcriptional regulator</fullName>
    </submittedName>
</protein>
<dbReference type="InterPro" id="IPR050397">
    <property type="entry name" value="Env_Response_Regulators"/>
</dbReference>